<evidence type="ECO:0000313" key="3">
    <source>
        <dbReference type="Proteomes" id="UP000193411"/>
    </source>
</evidence>
<evidence type="ECO:0000256" key="1">
    <source>
        <dbReference type="SAM" id="SignalP"/>
    </source>
</evidence>
<evidence type="ECO:0000313" key="2">
    <source>
        <dbReference type="EMBL" id="ORZ36350.1"/>
    </source>
</evidence>
<dbReference type="Proteomes" id="UP000193411">
    <property type="component" value="Unassembled WGS sequence"/>
</dbReference>
<evidence type="ECO:0008006" key="4">
    <source>
        <dbReference type="Google" id="ProtNLM"/>
    </source>
</evidence>
<comment type="caution">
    <text evidence="2">The sequence shown here is derived from an EMBL/GenBank/DDBJ whole genome shotgun (WGS) entry which is preliminary data.</text>
</comment>
<sequence length="153" mass="16963">MQRVHPLGILGLLVILVGQCVPKGYNFKRRQSTRKVKVENVLVGLVVYPAHHLSNPLDVTPQHALGLQMILGIINVPDPRNCGLSYLLNLLLDRQSHNLANLLADMLVELQRTQLVPPPSLICPHEVVYVPPVTVRVANSAQILVTWSEPIVK</sequence>
<protein>
    <recommendedName>
        <fullName evidence="4">Fibronectin type-III domain-containing protein</fullName>
    </recommendedName>
</protein>
<feature type="chain" id="PRO_5012395396" description="Fibronectin type-III domain-containing protein" evidence="1">
    <location>
        <begin position="23"/>
        <end position="153"/>
    </location>
</feature>
<accession>A0A1Y2HP50</accession>
<proteinExistence type="predicted"/>
<feature type="signal peptide" evidence="1">
    <location>
        <begin position="1"/>
        <end position="22"/>
    </location>
</feature>
<gene>
    <name evidence="2" type="ORF">BCR44DRAFT_1432534</name>
</gene>
<keyword evidence="1" id="KW-0732">Signal</keyword>
<keyword evidence="3" id="KW-1185">Reference proteome</keyword>
<dbReference type="AlphaFoldDB" id="A0A1Y2HP50"/>
<organism evidence="2 3">
    <name type="scientific">Catenaria anguillulae PL171</name>
    <dbReference type="NCBI Taxonomy" id="765915"/>
    <lineage>
        <taxon>Eukaryota</taxon>
        <taxon>Fungi</taxon>
        <taxon>Fungi incertae sedis</taxon>
        <taxon>Blastocladiomycota</taxon>
        <taxon>Blastocladiomycetes</taxon>
        <taxon>Blastocladiales</taxon>
        <taxon>Catenariaceae</taxon>
        <taxon>Catenaria</taxon>
    </lineage>
</organism>
<dbReference type="EMBL" id="MCFL01000017">
    <property type="protein sequence ID" value="ORZ36350.1"/>
    <property type="molecule type" value="Genomic_DNA"/>
</dbReference>
<name>A0A1Y2HP50_9FUNG</name>
<reference evidence="2 3" key="1">
    <citation type="submission" date="2016-07" db="EMBL/GenBank/DDBJ databases">
        <title>Pervasive Adenine N6-methylation of Active Genes in Fungi.</title>
        <authorList>
            <consortium name="DOE Joint Genome Institute"/>
            <person name="Mondo S.J."/>
            <person name="Dannebaum R.O."/>
            <person name="Kuo R.C."/>
            <person name="Labutti K."/>
            <person name="Haridas S."/>
            <person name="Kuo A."/>
            <person name="Salamov A."/>
            <person name="Ahrendt S.R."/>
            <person name="Lipzen A."/>
            <person name="Sullivan W."/>
            <person name="Andreopoulos W.B."/>
            <person name="Clum A."/>
            <person name="Lindquist E."/>
            <person name="Daum C."/>
            <person name="Ramamoorthy G.K."/>
            <person name="Gryganskyi A."/>
            <person name="Culley D."/>
            <person name="Magnuson J.K."/>
            <person name="James T.Y."/>
            <person name="O'Malley M.A."/>
            <person name="Stajich J.E."/>
            <person name="Spatafora J.W."/>
            <person name="Visel A."/>
            <person name="Grigoriev I.V."/>
        </authorList>
    </citation>
    <scope>NUCLEOTIDE SEQUENCE [LARGE SCALE GENOMIC DNA]</scope>
    <source>
        <strain evidence="2 3">PL171</strain>
    </source>
</reference>